<feature type="compositionally biased region" description="Basic and acidic residues" evidence="1">
    <location>
        <begin position="157"/>
        <end position="174"/>
    </location>
</feature>
<keyword evidence="2" id="KW-0732">Signal</keyword>
<feature type="region of interest" description="Disordered" evidence="1">
    <location>
        <begin position="30"/>
        <end position="57"/>
    </location>
</feature>
<gene>
    <name evidence="4" type="ORF">CAL27_17765</name>
    <name evidence="3" type="ORF">CEG14_12555</name>
</gene>
<dbReference type="OrthoDB" id="8683766at2"/>
<dbReference type="AlphaFoldDB" id="A0A261SHP6"/>
<reference evidence="3 6" key="1">
    <citation type="submission" date="2017-05" db="EMBL/GenBank/DDBJ databases">
        <title>Complete and WGS of Bordetella genogroups.</title>
        <authorList>
            <person name="Spilker T."/>
            <person name="LiPuma J."/>
        </authorList>
    </citation>
    <scope>NUCLEOTIDE SEQUENCE [LARGE SCALE GENOMIC DNA]</scope>
    <source>
        <strain evidence="3 6">AU17610</strain>
    </source>
</reference>
<evidence type="ECO:0000256" key="1">
    <source>
        <dbReference type="SAM" id="MobiDB-lite"/>
    </source>
</evidence>
<protein>
    <recommendedName>
        <fullName evidence="7">Periplasmic heavy metal sensor</fullName>
    </recommendedName>
</protein>
<reference evidence="4 5" key="2">
    <citation type="submission" date="2017-05" db="EMBL/GenBank/DDBJ databases">
        <title>Complete and WGS of Bordetella genogroups.</title>
        <authorList>
            <person name="Spilker T."/>
            <person name="Lipuma J."/>
        </authorList>
    </citation>
    <scope>NUCLEOTIDE SEQUENCE [LARGE SCALE GENOMIC DNA]</scope>
    <source>
        <strain evidence="4 5">AU9795</strain>
    </source>
</reference>
<comment type="caution">
    <text evidence="3">The sequence shown here is derived from an EMBL/GenBank/DDBJ whole genome shotgun (WGS) entry which is preliminary data.</text>
</comment>
<evidence type="ECO:0000313" key="4">
    <source>
        <dbReference type="EMBL" id="OZI58541.1"/>
    </source>
</evidence>
<feature type="compositionally biased region" description="Basic and acidic residues" evidence="1">
    <location>
        <begin position="37"/>
        <end position="54"/>
    </location>
</feature>
<evidence type="ECO:0000313" key="6">
    <source>
        <dbReference type="Proteomes" id="UP000217005"/>
    </source>
</evidence>
<dbReference type="EMBL" id="NEVL01000003">
    <property type="protein sequence ID" value="OZI35873.1"/>
    <property type="molecule type" value="Genomic_DNA"/>
</dbReference>
<feature type="compositionally biased region" description="Pro residues" evidence="1">
    <location>
        <begin position="182"/>
        <end position="194"/>
    </location>
</feature>
<dbReference type="RefSeq" id="WP_094826681.1">
    <property type="nucleotide sequence ID" value="NZ_NEVL01000003.1"/>
</dbReference>
<organism evidence="3 6">
    <name type="scientific">Bordetella genomosp. 1</name>
    <dbReference type="NCBI Taxonomy" id="1395607"/>
    <lineage>
        <taxon>Bacteria</taxon>
        <taxon>Pseudomonadati</taxon>
        <taxon>Pseudomonadota</taxon>
        <taxon>Betaproteobacteria</taxon>
        <taxon>Burkholderiales</taxon>
        <taxon>Alcaligenaceae</taxon>
        <taxon>Bordetella</taxon>
    </lineage>
</organism>
<keyword evidence="5" id="KW-1185">Reference proteome</keyword>
<dbReference type="EMBL" id="NEVR01000004">
    <property type="protein sequence ID" value="OZI58541.1"/>
    <property type="molecule type" value="Genomic_DNA"/>
</dbReference>
<accession>A0A261SHP6</accession>
<evidence type="ECO:0000256" key="2">
    <source>
        <dbReference type="SAM" id="SignalP"/>
    </source>
</evidence>
<proteinExistence type="predicted"/>
<evidence type="ECO:0008006" key="7">
    <source>
        <dbReference type="Google" id="ProtNLM"/>
    </source>
</evidence>
<evidence type="ECO:0000313" key="3">
    <source>
        <dbReference type="EMBL" id="OZI35873.1"/>
    </source>
</evidence>
<evidence type="ECO:0000313" key="5">
    <source>
        <dbReference type="Proteomes" id="UP000216354"/>
    </source>
</evidence>
<dbReference type="Proteomes" id="UP000217005">
    <property type="component" value="Unassembled WGS sequence"/>
</dbReference>
<feature type="region of interest" description="Disordered" evidence="1">
    <location>
        <begin position="154"/>
        <end position="194"/>
    </location>
</feature>
<feature type="signal peptide" evidence="2">
    <location>
        <begin position="1"/>
        <end position="30"/>
    </location>
</feature>
<dbReference type="Proteomes" id="UP000216354">
    <property type="component" value="Unassembled WGS sequence"/>
</dbReference>
<name>A0A261SHP6_9BORD</name>
<sequence>MSRNRFALRSSLAGLAMVISAGAFVAPAMAAPQDGKPAPEARHKGPRHGGEMRDGAFIPGIGPLSKADIDALKLDAKQQGLFDTARASQEALMKQRFEAGRAEHQLLKEQLAANKLDPRALSAAGEKSRDQFRAEGDKVRDQWLAVWDSLNPGQRDQVTKLVKERSAKMEERMAKKGHRGDAPPPPPPAPAPAQ</sequence>
<feature type="chain" id="PRO_5011994802" description="Periplasmic heavy metal sensor" evidence="2">
    <location>
        <begin position="31"/>
        <end position="194"/>
    </location>
</feature>